<protein>
    <submittedName>
        <fullName evidence="1">Uncharacterized protein</fullName>
    </submittedName>
</protein>
<evidence type="ECO:0000313" key="1">
    <source>
        <dbReference type="EMBL" id="TXG75958.1"/>
    </source>
</evidence>
<evidence type="ECO:0000313" key="2">
    <source>
        <dbReference type="Proteomes" id="UP000321026"/>
    </source>
</evidence>
<proteinExistence type="predicted"/>
<dbReference type="EMBL" id="SSDS01000090">
    <property type="protein sequence ID" value="TXG75958.1"/>
    <property type="molecule type" value="Genomic_DNA"/>
</dbReference>
<comment type="caution">
    <text evidence="1">The sequence shown here is derived from an EMBL/GenBank/DDBJ whole genome shotgun (WGS) entry which is preliminary data.</text>
</comment>
<dbReference type="AlphaFoldDB" id="A0A5C7J3Y1"/>
<name>A0A5C7J3Y1_9BACT</name>
<gene>
    <name evidence="1" type="ORF">E6Q11_05745</name>
</gene>
<dbReference type="Proteomes" id="UP000321026">
    <property type="component" value="Unassembled WGS sequence"/>
</dbReference>
<sequence length="70" mass="7823">MNTRNGYKFQTATQANNHQRELNRIAKMRAIVAEVCPTPPSNAYIVNVSDVIAAIRNPKKLATLMKLINV</sequence>
<accession>A0A5C7J3Y1</accession>
<organism evidence="1 2">
    <name type="scientific">Candidatus Dojkabacteria bacterium</name>
    <dbReference type="NCBI Taxonomy" id="2099670"/>
    <lineage>
        <taxon>Bacteria</taxon>
        <taxon>Candidatus Dojkabacteria</taxon>
    </lineage>
</organism>
<reference evidence="1 2" key="1">
    <citation type="submission" date="2018-09" db="EMBL/GenBank/DDBJ databases">
        <title>Metagenome Assembled Genomes from an Advanced Water Purification Facility.</title>
        <authorList>
            <person name="Stamps B.W."/>
            <person name="Spear J.R."/>
        </authorList>
    </citation>
    <scope>NUCLEOTIDE SEQUENCE [LARGE SCALE GENOMIC DNA]</scope>
    <source>
        <strain evidence="1">Bin_63_2</strain>
    </source>
</reference>